<evidence type="ECO:0000256" key="1">
    <source>
        <dbReference type="SAM" id="MobiDB-lite"/>
    </source>
</evidence>
<evidence type="ECO:0000313" key="3">
    <source>
        <dbReference type="Proteomes" id="UP000293360"/>
    </source>
</evidence>
<sequence length="351" mass="38557">MGYAVQQYTSIMPDDIPSPTVTLGGYQDEFIEGWTSAQGRISTLSSPARIARGSMGSPRVPLPVGSNSSSPPLPRETILDRAFQLRYIPGSEREVPGEEKLSSLARFDALMREAEERRKAREQDQAAVRGPLRRTWEGKDSENENRDGVGKETDDETDDEDTDVDVFDYDLNDDANAPTNSAHRALEYIASHRSSVQSPSFRHLSRNSMSYQESHSMTSGASIARPHTSHSKLRPVMAPRTISQPQPIPLSLDRLTSTPMAPTEEGSVPRHGKRDSVSSIKRLSFNEFTKRLSSTSSLLLVQTNQTTSSRGSSEVEGLANSRGTTLSPEREDRCAWRGNVGVFGGNDGGFV</sequence>
<protein>
    <submittedName>
        <fullName evidence="2">Uncharacterized protein</fullName>
    </submittedName>
</protein>
<feature type="region of interest" description="Disordered" evidence="1">
    <location>
        <begin position="303"/>
        <end position="330"/>
    </location>
</feature>
<evidence type="ECO:0000313" key="2">
    <source>
        <dbReference type="EMBL" id="RYO99290.1"/>
    </source>
</evidence>
<feature type="region of interest" description="Disordered" evidence="1">
    <location>
        <begin position="53"/>
        <end position="75"/>
    </location>
</feature>
<feature type="region of interest" description="Disordered" evidence="1">
    <location>
        <begin position="193"/>
        <end position="277"/>
    </location>
</feature>
<dbReference type="Proteomes" id="UP000293360">
    <property type="component" value="Unassembled WGS sequence"/>
</dbReference>
<gene>
    <name evidence="2" type="ORF">DL764_006860</name>
</gene>
<proteinExistence type="predicted"/>
<dbReference type="OrthoDB" id="5379885at2759"/>
<name>A0A4Q4T3P3_9PEZI</name>
<dbReference type="AlphaFoldDB" id="A0A4Q4T3P3"/>
<feature type="compositionally biased region" description="Acidic residues" evidence="1">
    <location>
        <begin position="153"/>
        <end position="173"/>
    </location>
</feature>
<dbReference type="STRING" id="155417.A0A4Q4T3P3"/>
<feature type="region of interest" description="Disordered" evidence="1">
    <location>
        <begin position="116"/>
        <end position="178"/>
    </location>
</feature>
<reference evidence="2 3" key="1">
    <citation type="submission" date="2018-06" db="EMBL/GenBank/DDBJ databases">
        <title>Complete Genomes of Monosporascus.</title>
        <authorList>
            <person name="Robinson A.J."/>
            <person name="Natvig D.O."/>
        </authorList>
    </citation>
    <scope>NUCLEOTIDE SEQUENCE [LARGE SCALE GENOMIC DNA]</scope>
    <source>
        <strain evidence="2 3">CBS 110550</strain>
    </source>
</reference>
<feature type="compositionally biased region" description="Polar residues" evidence="1">
    <location>
        <begin position="193"/>
        <end position="221"/>
    </location>
</feature>
<comment type="caution">
    <text evidence="2">The sequence shown here is derived from an EMBL/GenBank/DDBJ whole genome shotgun (WGS) entry which is preliminary data.</text>
</comment>
<keyword evidence="3" id="KW-1185">Reference proteome</keyword>
<organism evidence="2 3">
    <name type="scientific">Monosporascus ibericus</name>
    <dbReference type="NCBI Taxonomy" id="155417"/>
    <lineage>
        <taxon>Eukaryota</taxon>
        <taxon>Fungi</taxon>
        <taxon>Dikarya</taxon>
        <taxon>Ascomycota</taxon>
        <taxon>Pezizomycotina</taxon>
        <taxon>Sordariomycetes</taxon>
        <taxon>Xylariomycetidae</taxon>
        <taxon>Xylariales</taxon>
        <taxon>Xylariales incertae sedis</taxon>
        <taxon>Monosporascus</taxon>
    </lineage>
</organism>
<accession>A0A4Q4T3P3</accession>
<dbReference type="EMBL" id="QJNU01000427">
    <property type="protein sequence ID" value="RYO99290.1"/>
    <property type="molecule type" value="Genomic_DNA"/>
</dbReference>
<feature type="compositionally biased region" description="Basic and acidic residues" evidence="1">
    <location>
        <begin position="134"/>
        <end position="152"/>
    </location>
</feature>